<dbReference type="InterPro" id="IPR029058">
    <property type="entry name" value="AB_hydrolase_fold"/>
</dbReference>
<evidence type="ECO:0000256" key="1">
    <source>
        <dbReference type="ARBA" id="ARBA00001613"/>
    </source>
</evidence>
<feature type="domain" description="Serine aminopeptidase S33" evidence="5">
    <location>
        <begin position="26"/>
        <end position="257"/>
    </location>
</feature>
<accession>A0A7D3XIF3</accession>
<gene>
    <name evidence="6" type="ORF">FHG85_12130</name>
</gene>
<dbReference type="InterPro" id="IPR022742">
    <property type="entry name" value="Hydrolase_4"/>
</dbReference>
<evidence type="ECO:0000256" key="4">
    <source>
        <dbReference type="ARBA" id="ARBA00071261"/>
    </source>
</evidence>
<dbReference type="AlphaFoldDB" id="A0A7D3XIF3"/>
<comment type="catalytic activity">
    <reaction evidence="1">
        <text>Hydrolyzes glycerol monoesters of long-chain fatty acids.</text>
        <dbReference type="EC" id="3.1.1.23"/>
    </reaction>
</comment>
<organism evidence="6 7">
    <name type="scientific">Tenuifilum thalassicum</name>
    <dbReference type="NCBI Taxonomy" id="2590900"/>
    <lineage>
        <taxon>Bacteria</taxon>
        <taxon>Pseudomonadati</taxon>
        <taxon>Bacteroidota</taxon>
        <taxon>Bacteroidia</taxon>
        <taxon>Bacteroidales</taxon>
        <taxon>Tenuifilaceae</taxon>
        <taxon>Tenuifilum</taxon>
    </lineage>
</organism>
<dbReference type="InterPro" id="IPR000073">
    <property type="entry name" value="AB_hydrolase_1"/>
</dbReference>
<dbReference type="Pfam" id="PF12146">
    <property type="entry name" value="Hydrolase_4"/>
    <property type="match status" value="1"/>
</dbReference>
<keyword evidence="7" id="KW-1185">Reference proteome</keyword>
<dbReference type="EMBL" id="CP041345">
    <property type="protein sequence ID" value="QKG80977.1"/>
    <property type="molecule type" value="Genomic_DNA"/>
</dbReference>
<reference evidence="6 7" key="1">
    <citation type="submission" date="2019-07" db="EMBL/GenBank/DDBJ databases">
        <title>Thalassofilum flectens gen. nov., sp. nov., a novel moderate thermophilic anaerobe from a shallow sea hot spring in Kunashir Island (Russia), representing a new family in the order Bacteroidales, and proposal of Thalassofilacea fam. nov.</title>
        <authorList>
            <person name="Kochetkova T.V."/>
            <person name="Podosokorskaya O.A."/>
            <person name="Novikov A."/>
            <person name="Elcheninov A.G."/>
            <person name="Toshchakov S.V."/>
            <person name="Kublanov I.V."/>
        </authorList>
    </citation>
    <scope>NUCLEOTIDE SEQUENCE [LARGE SCALE GENOMIC DNA]</scope>
    <source>
        <strain evidence="6 7">38-H</strain>
    </source>
</reference>
<dbReference type="InterPro" id="IPR051044">
    <property type="entry name" value="MAG_DAG_Lipase"/>
</dbReference>
<proteinExistence type="inferred from homology"/>
<dbReference type="Proteomes" id="UP000500961">
    <property type="component" value="Chromosome"/>
</dbReference>
<protein>
    <recommendedName>
        <fullName evidence="4">Monoacylglycerol lipase</fullName>
        <ecNumber evidence="3">3.1.1.23</ecNumber>
    </recommendedName>
</protein>
<dbReference type="SUPFAM" id="SSF53474">
    <property type="entry name" value="alpha/beta-Hydrolases"/>
    <property type="match status" value="1"/>
</dbReference>
<evidence type="ECO:0000256" key="3">
    <source>
        <dbReference type="ARBA" id="ARBA00013254"/>
    </source>
</evidence>
<dbReference type="KEGG" id="ttz:FHG85_12130"/>
<comment type="similarity">
    <text evidence="2">Belongs to the AB hydrolase superfamily.</text>
</comment>
<dbReference type="PRINTS" id="PR00111">
    <property type="entry name" value="ABHYDROLASE"/>
</dbReference>
<dbReference type="EC" id="3.1.1.23" evidence="3"/>
<sequence length="275" mass="31563">MEPIKETWKSSSGKKLFAWHIEPNVEPKGIVLIVHGHGEHSLRYLPWAERFAYNGFVVQTWDHIGHGQSEGRRGHVKYFEQLLFEIDLAITKIREKFPKLPIILYGHSMGGNIVLNYAVNRPAKIDLLIATSPWLHLTNPPSPFMEAVSSFMNVVFPIIQIKSTVKPEQISRIPEEVEKYANDPLNHGLITPRLYTSIRKSTKYILKNGGKIKIPTLLMHGNADTITSHKTTSELSRKIPNATYVEWEGCYHELHHEDVRDKVFSSILDWINEKL</sequence>
<dbReference type="PANTHER" id="PTHR11614">
    <property type="entry name" value="PHOSPHOLIPASE-RELATED"/>
    <property type="match status" value="1"/>
</dbReference>
<evidence type="ECO:0000256" key="2">
    <source>
        <dbReference type="ARBA" id="ARBA00008645"/>
    </source>
</evidence>
<evidence type="ECO:0000259" key="5">
    <source>
        <dbReference type="Pfam" id="PF12146"/>
    </source>
</evidence>
<dbReference type="GO" id="GO:0047372">
    <property type="term" value="F:monoacylglycerol lipase activity"/>
    <property type="evidence" value="ECO:0007669"/>
    <property type="project" value="UniProtKB-EC"/>
</dbReference>
<dbReference type="RefSeq" id="WP_173076273.1">
    <property type="nucleotide sequence ID" value="NZ_CP041345.1"/>
</dbReference>
<dbReference type="Gene3D" id="3.40.50.1820">
    <property type="entry name" value="alpha/beta hydrolase"/>
    <property type="match status" value="1"/>
</dbReference>
<evidence type="ECO:0000313" key="7">
    <source>
        <dbReference type="Proteomes" id="UP000500961"/>
    </source>
</evidence>
<dbReference type="FunFam" id="3.40.50.1820:FF:000117">
    <property type="entry name" value="Monoglyceride lipase, putative"/>
    <property type="match status" value="1"/>
</dbReference>
<evidence type="ECO:0000313" key="6">
    <source>
        <dbReference type="EMBL" id="QKG80977.1"/>
    </source>
</evidence>
<name>A0A7D3XIF3_9BACT</name>